<feature type="region of interest" description="Disordered" evidence="1">
    <location>
        <begin position="63"/>
        <end position="82"/>
    </location>
</feature>
<evidence type="ECO:0000313" key="2">
    <source>
        <dbReference type="Proteomes" id="UP001652623"/>
    </source>
</evidence>
<dbReference type="KEGG" id="zju:107425837"/>
<feature type="compositionally biased region" description="Pro residues" evidence="1">
    <location>
        <begin position="127"/>
        <end position="136"/>
    </location>
</feature>
<dbReference type="GeneID" id="107425837"/>
<dbReference type="InParanoid" id="A0A6P4AB88"/>
<feature type="compositionally biased region" description="Pro residues" evidence="1">
    <location>
        <begin position="69"/>
        <end position="78"/>
    </location>
</feature>
<keyword evidence="2" id="KW-1185">Reference proteome</keyword>
<feature type="compositionally biased region" description="Pro residues" evidence="1">
    <location>
        <begin position="241"/>
        <end position="250"/>
    </location>
</feature>
<dbReference type="PANTHER" id="PTHR33592:SF3">
    <property type="entry name" value="TRANSMEMBRANE PROTEIN"/>
    <property type="match status" value="1"/>
</dbReference>
<reference evidence="3" key="1">
    <citation type="submission" date="2025-08" db="UniProtKB">
        <authorList>
            <consortium name="RefSeq"/>
        </authorList>
    </citation>
    <scope>IDENTIFICATION</scope>
    <source>
        <tissue evidence="3">Seedling</tissue>
    </source>
</reference>
<protein>
    <submittedName>
        <fullName evidence="3">Uncharacterized protein LOC107425837</fullName>
    </submittedName>
</protein>
<feature type="compositionally biased region" description="Pro residues" evidence="1">
    <location>
        <begin position="183"/>
        <end position="192"/>
    </location>
</feature>
<feature type="region of interest" description="Disordered" evidence="1">
    <location>
        <begin position="203"/>
        <end position="313"/>
    </location>
</feature>
<feature type="region of interest" description="Disordered" evidence="1">
    <location>
        <begin position="177"/>
        <end position="196"/>
    </location>
</feature>
<dbReference type="PANTHER" id="PTHR33592">
    <property type="entry name" value="TRANSMEMBRANE PROTEIN"/>
    <property type="match status" value="1"/>
</dbReference>
<feature type="compositionally biased region" description="Pro residues" evidence="1">
    <location>
        <begin position="270"/>
        <end position="279"/>
    </location>
</feature>
<dbReference type="Proteomes" id="UP001652623">
    <property type="component" value="Chromosome 9"/>
</dbReference>
<dbReference type="AlphaFoldDB" id="A0A6P4AB88"/>
<feature type="region of interest" description="Disordered" evidence="1">
    <location>
        <begin position="92"/>
        <end position="112"/>
    </location>
</feature>
<accession>A0A6P4AB88</accession>
<gene>
    <name evidence="3" type="primary">LOC107425837</name>
</gene>
<feature type="compositionally biased region" description="Pro residues" evidence="1">
    <location>
        <begin position="97"/>
        <end position="106"/>
    </location>
</feature>
<proteinExistence type="predicted"/>
<name>A0A6P4AB88_ZIZJJ</name>
<feature type="region of interest" description="Disordered" evidence="1">
    <location>
        <begin position="121"/>
        <end position="140"/>
    </location>
</feature>
<evidence type="ECO:0000256" key="1">
    <source>
        <dbReference type="SAM" id="MobiDB-lite"/>
    </source>
</evidence>
<evidence type="ECO:0000313" key="3">
    <source>
        <dbReference type="RefSeq" id="XP_015891371.3"/>
    </source>
</evidence>
<dbReference type="RefSeq" id="XP_015891371.3">
    <property type="nucleotide sequence ID" value="XM_016035885.3"/>
</dbReference>
<dbReference type="PRINTS" id="PR01217">
    <property type="entry name" value="PRICHEXTENSN"/>
</dbReference>
<sequence length="325" mass="34724">MVFLMNMHQHEAGRVLNGDRKLMENEYLLLGSLSGPSTNPAPNPPTHIPGPKKAKVSTINQKNFAGHTQPPPRHPPSGPLMENEYLLLGSLSGPSTNPAPNPPSHIPGPKKAKVSTINQKNFAGHTQPPPRHPPSGPLMENEYLLLGSLSGPSTNPAPNPPTHIPKKAKVSTINQKNFAGHTQPPPRHPPSGPLMENEYLLLGSLSGPSTNPAPNPSTHIPVPKKAKVSTINQKNFAGHTQPPPRHPPSGPLMENENLLLGSLARNRPTTPSPNPPTLIPSPGKAKASTINQKNFAGHNQLPPPSPPRPFSTTKQLLFVMAIGRK</sequence>
<organism evidence="2 3">
    <name type="scientific">Ziziphus jujuba</name>
    <name type="common">Chinese jujube</name>
    <name type="synonym">Ziziphus sativa</name>
    <dbReference type="NCBI Taxonomy" id="326968"/>
    <lineage>
        <taxon>Eukaryota</taxon>
        <taxon>Viridiplantae</taxon>
        <taxon>Streptophyta</taxon>
        <taxon>Embryophyta</taxon>
        <taxon>Tracheophyta</taxon>
        <taxon>Spermatophyta</taxon>
        <taxon>Magnoliopsida</taxon>
        <taxon>eudicotyledons</taxon>
        <taxon>Gunneridae</taxon>
        <taxon>Pentapetalae</taxon>
        <taxon>rosids</taxon>
        <taxon>fabids</taxon>
        <taxon>Rosales</taxon>
        <taxon>Rhamnaceae</taxon>
        <taxon>Paliureae</taxon>
        <taxon>Ziziphus</taxon>
    </lineage>
</organism>
<feature type="compositionally biased region" description="Polar residues" evidence="1">
    <location>
        <begin position="206"/>
        <end position="218"/>
    </location>
</feature>